<dbReference type="PANTHER" id="PTHR38042">
    <property type="entry name" value="UROPORPHYRINOGEN-III SYNTHASE, CHLOROPLASTIC"/>
    <property type="match status" value="1"/>
</dbReference>
<dbReference type="GO" id="GO:0006780">
    <property type="term" value="P:uroporphyrinogen III biosynthetic process"/>
    <property type="evidence" value="ECO:0007669"/>
    <property type="project" value="InterPro"/>
</dbReference>
<evidence type="ECO:0000256" key="3">
    <source>
        <dbReference type="ARBA" id="ARBA00013109"/>
    </source>
</evidence>
<dbReference type="SUPFAM" id="SSF69618">
    <property type="entry name" value="HemD-like"/>
    <property type="match status" value="1"/>
</dbReference>
<dbReference type="AlphaFoldDB" id="A0A160U2E4"/>
<dbReference type="GO" id="GO:0004852">
    <property type="term" value="F:uroporphyrinogen-III synthase activity"/>
    <property type="evidence" value="ECO:0007669"/>
    <property type="project" value="UniProtKB-EC"/>
</dbReference>
<evidence type="ECO:0000256" key="1">
    <source>
        <dbReference type="ARBA" id="ARBA00004772"/>
    </source>
</evidence>
<proteinExistence type="inferred from homology"/>
<evidence type="ECO:0000313" key="10">
    <source>
        <dbReference type="EMBL" id="CUS56579.1"/>
    </source>
</evidence>
<evidence type="ECO:0000256" key="8">
    <source>
        <dbReference type="ARBA" id="ARBA00048617"/>
    </source>
</evidence>
<dbReference type="CDD" id="cd06578">
    <property type="entry name" value="HemD"/>
    <property type="match status" value="1"/>
</dbReference>
<evidence type="ECO:0000256" key="5">
    <source>
        <dbReference type="ARBA" id="ARBA00023244"/>
    </source>
</evidence>
<dbReference type="InterPro" id="IPR003754">
    <property type="entry name" value="4pyrrol_synth_uPrphyn_synth"/>
</dbReference>
<dbReference type="InterPro" id="IPR039793">
    <property type="entry name" value="UROS/Hem4"/>
</dbReference>
<dbReference type="Pfam" id="PF02602">
    <property type="entry name" value="HEM4"/>
    <property type="match status" value="1"/>
</dbReference>
<reference evidence="10" key="1">
    <citation type="submission" date="2015-10" db="EMBL/GenBank/DDBJ databases">
        <authorList>
            <person name="Gilbert D.G."/>
        </authorList>
    </citation>
    <scope>NUCLEOTIDE SEQUENCE</scope>
</reference>
<dbReference type="InterPro" id="IPR036108">
    <property type="entry name" value="4pyrrol_syn_uPrphyn_synt_sf"/>
</dbReference>
<feature type="domain" description="Tetrapyrrole biosynthesis uroporphyrinogen III synthase" evidence="9">
    <location>
        <begin position="17"/>
        <end position="232"/>
    </location>
</feature>
<dbReference type="EC" id="4.2.1.75" evidence="3"/>
<comment type="pathway">
    <text evidence="1">Porphyrin-containing compound metabolism; protoporphyrin-IX biosynthesis; coproporphyrinogen-III from 5-aminolevulinate: step 3/4.</text>
</comment>
<evidence type="ECO:0000256" key="2">
    <source>
        <dbReference type="ARBA" id="ARBA00008133"/>
    </source>
</evidence>
<evidence type="ECO:0000256" key="4">
    <source>
        <dbReference type="ARBA" id="ARBA00023239"/>
    </source>
</evidence>
<name>A0A160U2E4_9ZZZZ</name>
<sequence length="242" mass="25287">MVKPPVIVTRAEPGASETVTRLMDMDFHAIRSPMLELKALEAPILDLSGIYNLVFTSANGVRFFVEAVGGITEHLADLTTWCVGPATADAAEAAGFKRIVRGDGNSDELARLILSSECTEDGFLHIANSAAAGNLVAQLSAAKCDARFLALYETVPASALQADAVQTLRSGSGAVVLVHSAKAAHVFAALSESIPMVTNICVAISEAAAAPLKSLQARALISAVRPNEDALMEALLMACKEL</sequence>
<comment type="catalytic activity">
    <reaction evidence="8">
        <text>hydroxymethylbilane = uroporphyrinogen III + H2O</text>
        <dbReference type="Rhea" id="RHEA:18965"/>
        <dbReference type="ChEBI" id="CHEBI:15377"/>
        <dbReference type="ChEBI" id="CHEBI:57308"/>
        <dbReference type="ChEBI" id="CHEBI:57845"/>
        <dbReference type="EC" id="4.2.1.75"/>
    </reaction>
</comment>
<dbReference type="Gene3D" id="3.40.50.10090">
    <property type="match status" value="2"/>
</dbReference>
<organism evidence="10">
    <name type="scientific">hydrothermal vent metagenome</name>
    <dbReference type="NCBI Taxonomy" id="652676"/>
    <lineage>
        <taxon>unclassified sequences</taxon>
        <taxon>metagenomes</taxon>
        <taxon>ecological metagenomes</taxon>
    </lineage>
</organism>
<dbReference type="PANTHER" id="PTHR38042:SF1">
    <property type="entry name" value="UROPORPHYRINOGEN-III SYNTHASE, CHLOROPLASTIC"/>
    <property type="match status" value="1"/>
</dbReference>
<dbReference type="EMBL" id="CZQD01000028">
    <property type="protein sequence ID" value="CUS56579.1"/>
    <property type="molecule type" value="Genomic_DNA"/>
</dbReference>
<keyword evidence="5" id="KW-0627">Porphyrin biosynthesis</keyword>
<protein>
    <recommendedName>
        <fullName evidence="3">uroporphyrinogen-III synthase</fullName>
        <ecNumber evidence="3">4.2.1.75</ecNumber>
    </recommendedName>
    <alternativeName>
        <fullName evidence="7">Hydroxymethylbilane hydrolyase [cyclizing]</fullName>
    </alternativeName>
    <alternativeName>
        <fullName evidence="6">Uroporphyrinogen-III cosynthase</fullName>
    </alternativeName>
</protein>
<gene>
    <name evidence="10" type="ORF">MGWOODY_Hyp2474</name>
</gene>
<evidence type="ECO:0000256" key="6">
    <source>
        <dbReference type="ARBA" id="ARBA00031702"/>
    </source>
</evidence>
<keyword evidence="4 10" id="KW-0456">Lyase</keyword>
<evidence type="ECO:0000259" key="9">
    <source>
        <dbReference type="Pfam" id="PF02602"/>
    </source>
</evidence>
<accession>A0A160U2E4</accession>
<comment type="similarity">
    <text evidence="2">Belongs to the uroporphyrinogen-III synthase family.</text>
</comment>
<evidence type="ECO:0000256" key="7">
    <source>
        <dbReference type="ARBA" id="ARBA00032649"/>
    </source>
</evidence>